<evidence type="ECO:0000256" key="1">
    <source>
        <dbReference type="SAM" id="Phobius"/>
    </source>
</evidence>
<sequence>MVGAVALIVVEGAVQRSIAAAHQPFAFSLMQFSGGAGGATIGVALASLAELYSAKSVLASSALAEIVMGAGAAVIWHRSRRSALDL</sequence>
<dbReference type="Proteomes" id="UP000198415">
    <property type="component" value="Unassembled WGS sequence"/>
</dbReference>
<keyword evidence="1" id="KW-1133">Transmembrane helix</keyword>
<reference evidence="2 3" key="1">
    <citation type="submission" date="2017-06" db="EMBL/GenBank/DDBJ databases">
        <authorList>
            <person name="Kim H.J."/>
            <person name="Triplett B.A."/>
        </authorList>
    </citation>
    <scope>NUCLEOTIDE SEQUENCE [LARGE SCALE GENOMIC DNA]</scope>
    <source>
        <strain evidence="2 3">DSM 43151</strain>
    </source>
</reference>
<accession>A0A239F2C0</accession>
<name>A0A239F2C0_9ACTN</name>
<keyword evidence="1" id="KW-0812">Transmembrane</keyword>
<evidence type="ECO:0000313" key="3">
    <source>
        <dbReference type="Proteomes" id="UP000198415"/>
    </source>
</evidence>
<proteinExistence type="predicted"/>
<dbReference type="AlphaFoldDB" id="A0A239F2C0"/>
<protein>
    <submittedName>
        <fullName evidence="2">Uncharacterized protein</fullName>
    </submittedName>
</protein>
<dbReference type="EMBL" id="FZNR01000017">
    <property type="protein sequence ID" value="SNS50985.1"/>
    <property type="molecule type" value="Genomic_DNA"/>
</dbReference>
<gene>
    <name evidence="2" type="ORF">SAMN06264365_11743</name>
</gene>
<evidence type="ECO:0000313" key="2">
    <source>
        <dbReference type="EMBL" id="SNS50985.1"/>
    </source>
</evidence>
<organism evidence="2 3">
    <name type="scientific">Actinoplanes regularis</name>
    <dbReference type="NCBI Taxonomy" id="52697"/>
    <lineage>
        <taxon>Bacteria</taxon>
        <taxon>Bacillati</taxon>
        <taxon>Actinomycetota</taxon>
        <taxon>Actinomycetes</taxon>
        <taxon>Micromonosporales</taxon>
        <taxon>Micromonosporaceae</taxon>
        <taxon>Actinoplanes</taxon>
    </lineage>
</organism>
<keyword evidence="3" id="KW-1185">Reference proteome</keyword>
<keyword evidence="1" id="KW-0472">Membrane</keyword>
<feature type="transmembrane region" description="Helical" evidence="1">
    <location>
        <begin position="56"/>
        <end position="76"/>
    </location>
</feature>
<feature type="transmembrane region" description="Helical" evidence="1">
    <location>
        <begin position="29"/>
        <end position="49"/>
    </location>
</feature>